<dbReference type="PANTHER" id="PTHR12788:SF10">
    <property type="entry name" value="PROTEIN-TYROSINE SULFOTRANSFERASE"/>
    <property type="match status" value="1"/>
</dbReference>
<evidence type="ECO:0000313" key="3">
    <source>
        <dbReference type="Proteomes" id="UP000319619"/>
    </source>
</evidence>
<gene>
    <name evidence="2" type="ORF">CEE37_02735</name>
</gene>
<dbReference type="EMBL" id="NJBN01000002">
    <property type="protein sequence ID" value="TKJ41496.1"/>
    <property type="molecule type" value="Genomic_DNA"/>
</dbReference>
<protein>
    <recommendedName>
        <fullName evidence="4">Sulfotransferase family protein</fullName>
    </recommendedName>
</protein>
<dbReference type="Gene3D" id="3.40.50.300">
    <property type="entry name" value="P-loop containing nucleotide triphosphate hydrolases"/>
    <property type="match status" value="1"/>
</dbReference>
<reference evidence="2 3" key="1">
    <citation type="submission" date="2017-06" db="EMBL/GenBank/DDBJ databases">
        <title>Novel microbial phyla capable of carbon fixation and sulfur reduction in deep-sea sediments.</title>
        <authorList>
            <person name="Huang J."/>
            <person name="Baker B."/>
            <person name="Wang Y."/>
        </authorList>
    </citation>
    <scope>NUCLEOTIDE SEQUENCE [LARGE SCALE GENOMIC DNA]</scope>
    <source>
        <strain evidence="2">B3_LCP</strain>
    </source>
</reference>
<sequence length="314" mass="36101">MNYRPVFIGGLRRSGTTLMRGALGRHPDLGIFLNDLPFFEVVYEKYKFLNMNSSFICSKMVDDILNHYRMEEVEVKFDRNGILKNLGSYPSINPVIIIEEILKSYASAVGKPRWGLKNPVLEFYADVLFEQYPNAIMVHMIRDPRDRLASIKAINWEYTLEGNIDEWSKSVALAKENSIKYEGSYFVVRYESFLVNPQQYLKKIMEAAELPLSEEVLDMESVMGERSSHDNSGEPIRKGIYKSSIGKYIFHLPAFEVYVQQQVLGEEMIKWGYELLPLSLPTSFNEGGSKVPEWRDEISHTGIANPEEQLMGLN</sequence>
<accession>A0A532V2R4</accession>
<keyword evidence="1" id="KW-0808">Transferase</keyword>
<name>A0A532V2R4_UNCL8</name>
<evidence type="ECO:0008006" key="4">
    <source>
        <dbReference type="Google" id="ProtNLM"/>
    </source>
</evidence>
<evidence type="ECO:0000256" key="1">
    <source>
        <dbReference type="ARBA" id="ARBA00022679"/>
    </source>
</evidence>
<evidence type="ECO:0000313" key="2">
    <source>
        <dbReference type="EMBL" id="TKJ41496.1"/>
    </source>
</evidence>
<dbReference type="InterPro" id="IPR026634">
    <property type="entry name" value="TPST-like"/>
</dbReference>
<dbReference type="GO" id="GO:0008476">
    <property type="term" value="F:protein-tyrosine sulfotransferase activity"/>
    <property type="evidence" value="ECO:0007669"/>
    <property type="project" value="InterPro"/>
</dbReference>
<comment type="caution">
    <text evidence="2">The sequence shown here is derived from an EMBL/GenBank/DDBJ whole genome shotgun (WGS) entry which is preliminary data.</text>
</comment>
<dbReference type="PANTHER" id="PTHR12788">
    <property type="entry name" value="PROTEIN-TYROSINE SULFOTRANSFERASE 2"/>
    <property type="match status" value="1"/>
</dbReference>
<proteinExistence type="predicted"/>
<organism evidence="2 3">
    <name type="scientific">candidate division LCP-89 bacterium B3_LCP</name>
    <dbReference type="NCBI Taxonomy" id="2012998"/>
    <lineage>
        <taxon>Bacteria</taxon>
        <taxon>Pseudomonadati</taxon>
        <taxon>Bacteria division LCP-89</taxon>
    </lineage>
</organism>
<dbReference type="SUPFAM" id="SSF52540">
    <property type="entry name" value="P-loop containing nucleoside triphosphate hydrolases"/>
    <property type="match status" value="1"/>
</dbReference>
<dbReference type="Pfam" id="PF13469">
    <property type="entry name" value="Sulfotransfer_3"/>
    <property type="match status" value="1"/>
</dbReference>
<dbReference type="Proteomes" id="UP000319619">
    <property type="component" value="Unassembled WGS sequence"/>
</dbReference>
<dbReference type="InterPro" id="IPR027417">
    <property type="entry name" value="P-loop_NTPase"/>
</dbReference>
<dbReference type="AlphaFoldDB" id="A0A532V2R4"/>